<sequence length="516" mass="55954">MRLSVDGTPVFYGPVVEAPHPRDPRRGTVNLVGAAELLDRRVIGNDAYKNVDVGAIARDLVSRFRHPALAFDPAFIPNTGKILSEFTMPWRTLRQALESLGKSIDGDRGVPFGVLPSGVVFFGAQIGAAVPVSYASVKDLQWLRVSGDEVVTQSYMIALTQAAGARASTTAVWPIGYNDGDGGMVFRSGTAPVTLGLPYKPGTYTLLAEDPDWAHVQAEVANLIPDGADVINTPGVNVPAPAVTAGLLNIANALDGDATTAAENDPEGGLYTIQFEQERGVDEDPIIGFRLLYSLDQSGVTSTTGMWNNEVTLYYRYPNAAGPTPDPHDPTQTMLLHHSAQFDFDLEDTKGKFRELIAVRPLPETFLREAMPGPFRLGSLTPVKTYVNVMVDPPADQKLPAGAFKIYAFEPIRLDRQKVDTLARKYLRPPAQQPTEFKLPYLLGITPTVTLTGAPGGDLTGDVAELEFEHSEKGLTTTTVKLEQPGASETARIMRLVARDRARDAQTELRGFLERT</sequence>
<proteinExistence type="predicted"/>
<dbReference type="RefSeq" id="WP_386846131.1">
    <property type="nucleotide sequence ID" value="NZ_JBHUMK010000052.1"/>
</dbReference>
<name>A0ABW5P6V7_9DEIO</name>
<dbReference type="EMBL" id="JBHUMK010000052">
    <property type="protein sequence ID" value="MFD2610168.1"/>
    <property type="molecule type" value="Genomic_DNA"/>
</dbReference>
<evidence type="ECO:0000313" key="2">
    <source>
        <dbReference type="Proteomes" id="UP001597475"/>
    </source>
</evidence>
<accession>A0ABW5P6V7</accession>
<reference evidence="2" key="1">
    <citation type="journal article" date="2019" name="Int. J. Syst. Evol. Microbiol.">
        <title>The Global Catalogue of Microorganisms (GCM) 10K type strain sequencing project: providing services to taxonomists for standard genome sequencing and annotation.</title>
        <authorList>
            <consortium name="The Broad Institute Genomics Platform"/>
            <consortium name="The Broad Institute Genome Sequencing Center for Infectious Disease"/>
            <person name="Wu L."/>
            <person name="Ma J."/>
        </authorList>
    </citation>
    <scope>NUCLEOTIDE SEQUENCE [LARGE SCALE GENOMIC DNA]</scope>
    <source>
        <strain evidence="2">KCTC 33842</strain>
    </source>
</reference>
<comment type="caution">
    <text evidence="1">The sequence shown here is derived from an EMBL/GenBank/DDBJ whole genome shotgun (WGS) entry which is preliminary data.</text>
</comment>
<dbReference type="Proteomes" id="UP001597475">
    <property type="component" value="Unassembled WGS sequence"/>
</dbReference>
<gene>
    <name evidence="1" type="ORF">ACFSR9_12065</name>
</gene>
<evidence type="ECO:0000313" key="1">
    <source>
        <dbReference type="EMBL" id="MFD2610168.1"/>
    </source>
</evidence>
<organism evidence="1 2">
    <name type="scientific">Deinococcus taklimakanensis</name>
    <dbReference type="NCBI Taxonomy" id="536443"/>
    <lineage>
        <taxon>Bacteria</taxon>
        <taxon>Thermotogati</taxon>
        <taxon>Deinococcota</taxon>
        <taxon>Deinococci</taxon>
        <taxon>Deinococcales</taxon>
        <taxon>Deinococcaceae</taxon>
        <taxon>Deinococcus</taxon>
    </lineage>
</organism>
<protein>
    <submittedName>
        <fullName evidence="1">Uncharacterized protein</fullName>
    </submittedName>
</protein>
<keyword evidence="2" id="KW-1185">Reference proteome</keyword>